<dbReference type="InterPro" id="IPR050490">
    <property type="entry name" value="Bact_solute-bd_prot1"/>
</dbReference>
<feature type="compositionally biased region" description="Low complexity" evidence="1">
    <location>
        <begin position="24"/>
        <end position="54"/>
    </location>
</feature>
<reference evidence="4" key="2">
    <citation type="submission" date="2021-04" db="EMBL/GenBank/DDBJ databases">
        <authorList>
            <person name="Gilroy R."/>
        </authorList>
    </citation>
    <scope>NUCLEOTIDE SEQUENCE</scope>
    <source>
        <strain evidence="4">CHK179-7159</strain>
    </source>
</reference>
<reference evidence="4" key="1">
    <citation type="journal article" date="2021" name="PeerJ">
        <title>Extensive microbial diversity within the chicken gut microbiome revealed by metagenomics and culture.</title>
        <authorList>
            <person name="Gilroy R."/>
            <person name="Ravi A."/>
            <person name="Getino M."/>
            <person name="Pursley I."/>
            <person name="Horton D.L."/>
            <person name="Alikhan N.F."/>
            <person name="Baker D."/>
            <person name="Gharbi K."/>
            <person name="Hall N."/>
            <person name="Watson M."/>
            <person name="Adriaenssens E.M."/>
            <person name="Foster-Nyarko E."/>
            <person name="Jarju S."/>
            <person name="Secka A."/>
            <person name="Antonio M."/>
            <person name="Oren A."/>
            <person name="Chaudhuri R.R."/>
            <person name="La Ragione R."/>
            <person name="Hildebrand F."/>
            <person name="Pallen M.J."/>
        </authorList>
    </citation>
    <scope>NUCLEOTIDE SEQUENCE</scope>
    <source>
        <strain evidence="4">CHK179-7159</strain>
    </source>
</reference>
<dbReference type="Gene3D" id="3.40.190.10">
    <property type="entry name" value="Periplasmic binding protein-like II"/>
    <property type="match status" value="2"/>
</dbReference>
<feature type="chain" id="PRO_5038547760" evidence="2">
    <location>
        <begin position="24"/>
        <end position="516"/>
    </location>
</feature>
<comment type="caution">
    <text evidence="4">The sequence shown here is derived from an EMBL/GenBank/DDBJ whole genome shotgun (WGS) entry which is preliminary data.</text>
</comment>
<sequence length="516" mass="56948">MWKKKVRKTLAFLLAVITAASLGGCGSSGDSDSASADADTAAAATDTGADASAAETEETADNGETVNIVWRRHVDVENADEKKVEEAINAYIEPKIGVTVTIITDISNPDLSMMLAAGEEVDLFWDAEWAAGGGLTMINSNGAYDVTDLLPQYPDLYNSIPEQFWEAAKVNGRNYFIPIYKEAATGKGCMVPNLWVEKYGWDLSSIKSLYDLTPMLQQLHDDGVDYPYVTFGTGYDRATGTFVDIDNTGIGFDWDGDQTKIVGRAFTDSYKEFLDLMYSWNQAGYINSSEASRGLDSAAQLEMFAQDEIGFMLWDTIPANEETAFERYGVDMKVVEWVPGRYNLRSVYGSAYSINAKTTKVDACLKFLQLLYTDPALADLALYGIEGTHWNMDEEGRVVKVPDSGYLYGGAWCVTNVMAPDIMETEPADKKEQYAEFNASCEPQLGGSFTFDSSSVSAERAAIVNVNSEYQGLLEGGWVDPDEYLPQYQEALKNAGIDTYIAEMQRQYDEYVQSQQ</sequence>
<gene>
    <name evidence="4" type="ORF">H9717_08010</name>
</gene>
<dbReference type="PANTHER" id="PTHR43649:SF17">
    <property type="entry name" value="ABC TRANSPORTER SOLUTE BINDING PROTEIN-SUGAR TRANSPORT"/>
    <property type="match status" value="1"/>
</dbReference>
<evidence type="ECO:0000313" key="5">
    <source>
        <dbReference type="Proteomes" id="UP000886858"/>
    </source>
</evidence>
<dbReference type="PROSITE" id="PS51257">
    <property type="entry name" value="PROKAR_LIPOPROTEIN"/>
    <property type="match status" value="1"/>
</dbReference>
<dbReference type="Pfam" id="PF12010">
    <property type="entry name" value="DUF3502"/>
    <property type="match status" value="1"/>
</dbReference>
<dbReference type="PANTHER" id="PTHR43649">
    <property type="entry name" value="ARABINOSE-BINDING PROTEIN-RELATED"/>
    <property type="match status" value="1"/>
</dbReference>
<proteinExistence type="predicted"/>
<dbReference type="AlphaFoldDB" id="A0A9D2L174"/>
<evidence type="ECO:0000256" key="1">
    <source>
        <dbReference type="SAM" id="MobiDB-lite"/>
    </source>
</evidence>
<name>A0A9D2L174_9FIRM</name>
<feature type="region of interest" description="Disordered" evidence="1">
    <location>
        <begin position="24"/>
        <end position="63"/>
    </location>
</feature>
<dbReference type="InterPro" id="IPR022627">
    <property type="entry name" value="DUF3502"/>
</dbReference>
<evidence type="ECO:0000259" key="3">
    <source>
        <dbReference type="Pfam" id="PF12010"/>
    </source>
</evidence>
<feature type="domain" description="DUF3502" evidence="3">
    <location>
        <begin position="448"/>
        <end position="512"/>
    </location>
</feature>
<accession>A0A9D2L174</accession>
<dbReference type="Proteomes" id="UP000886858">
    <property type="component" value="Unassembled WGS sequence"/>
</dbReference>
<evidence type="ECO:0000313" key="4">
    <source>
        <dbReference type="EMBL" id="HJA93046.1"/>
    </source>
</evidence>
<keyword evidence="2" id="KW-0732">Signal</keyword>
<organism evidence="4 5">
    <name type="scientific">Candidatus Eisenbergiella merdipullorum</name>
    <dbReference type="NCBI Taxonomy" id="2838553"/>
    <lineage>
        <taxon>Bacteria</taxon>
        <taxon>Bacillati</taxon>
        <taxon>Bacillota</taxon>
        <taxon>Clostridia</taxon>
        <taxon>Lachnospirales</taxon>
        <taxon>Lachnospiraceae</taxon>
        <taxon>Eisenbergiella</taxon>
    </lineage>
</organism>
<dbReference type="SUPFAM" id="SSF53850">
    <property type="entry name" value="Periplasmic binding protein-like II"/>
    <property type="match status" value="1"/>
</dbReference>
<evidence type="ECO:0000256" key="2">
    <source>
        <dbReference type="SAM" id="SignalP"/>
    </source>
</evidence>
<protein>
    <submittedName>
        <fullName evidence="4">ABC transporter substrate-binding protein</fullName>
    </submittedName>
</protein>
<feature type="signal peptide" evidence="2">
    <location>
        <begin position="1"/>
        <end position="23"/>
    </location>
</feature>
<dbReference type="EMBL" id="DWYY01000084">
    <property type="protein sequence ID" value="HJA93046.1"/>
    <property type="molecule type" value="Genomic_DNA"/>
</dbReference>